<dbReference type="KEGG" id="whr:OG579_14680"/>
<evidence type="ECO:0000313" key="2">
    <source>
        <dbReference type="Proteomes" id="UP001432128"/>
    </source>
</evidence>
<dbReference type="Proteomes" id="UP001432128">
    <property type="component" value="Chromosome"/>
</dbReference>
<gene>
    <name evidence="1" type="ORF">OG579_14680</name>
</gene>
<dbReference type="Pfam" id="PF12085">
    <property type="entry name" value="DUF3562"/>
    <property type="match status" value="1"/>
</dbReference>
<accession>A0AAU4JYS6</accession>
<keyword evidence="2" id="KW-1185">Reference proteome</keyword>
<dbReference type="Gene3D" id="1.10.8.1060">
    <property type="entry name" value="Corynebacterium glutamicum thioredoxin-dependent arsenate reductase, N-terminal domain"/>
    <property type="match status" value="1"/>
</dbReference>
<evidence type="ECO:0000313" key="1">
    <source>
        <dbReference type="EMBL" id="WUM18968.1"/>
    </source>
</evidence>
<dbReference type="NCBIfam" id="NF046112">
    <property type="entry name" value="MSMEG_6209_Nter"/>
    <property type="match status" value="1"/>
</dbReference>
<dbReference type="AlphaFoldDB" id="A0AAU4JYS6"/>
<organism evidence="1 2">
    <name type="scientific">Williamsia herbipolensis</name>
    <dbReference type="NCBI Taxonomy" id="1603258"/>
    <lineage>
        <taxon>Bacteria</taxon>
        <taxon>Bacillati</taxon>
        <taxon>Actinomycetota</taxon>
        <taxon>Actinomycetes</taxon>
        <taxon>Mycobacteriales</taxon>
        <taxon>Nocardiaceae</taxon>
        <taxon>Williamsia</taxon>
    </lineage>
</organism>
<dbReference type="InterPro" id="IPR021945">
    <property type="entry name" value="DUF3562"/>
</dbReference>
<name>A0AAU4JYS6_9NOCA</name>
<dbReference type="EMBL" id="CP108021">
    <property type="protein sequence ID" value="WUM18968.1"/>
    <property type="molecule type" value="Genomic_DNA"/>
</dbReference>
<dbReference type="RefSeq" id="WP_045824633.1">
    <property type="nucleotide sequence ID" value="NZ_CP108021.1"/>
</dbReference>
<sequence length="68" mass="8040">MTTDGAEERQQIDMVIDRIAASRELPRERVADVVDKAYRELEQNRIRDFVPLLVERRALRDLDRESVD</sequence>
<proteinExistence type="predicted"/>
<reference evidence="1 2" key="1">
    <citation type="submission" date="2022-10" db="EMBL/GenBank/DDBJ databases">
        <title>The complete genomes of actinobacterial strains from the NBC collection.</title>
        <authorList>
            <person name="Joergensen T.S."/>
            <person name="Alvarez Arevalo M."/>
            <person name="Sterndorff E.B."/>
            <person name="Faurdal D."/>
            <person name="Vuksanovic O."/>
            <person name="Mourched A.-S."/>
            <person name="Charusanti P."/>
            <person name="Shaw S."/>
            <person name="Blin K."/>
            <person name="Weber T."/>
        </authorList>
    </citation>
    <scope>NUCLEOTIDE SEQUENCE [LARGE SCALE GENOMIC DNA]</scope>
    <source>
        <strain evidence="1 2">NBC_00319</strain>
    </source>
</reference>
<protein>
    <submittedName>
        <fullName evidence="1">DUF3562 domain-containing protein</fullName>
    </submittedName>
</protein>